<dbReference type="GO" id="GO:0050136">
    <property type="term" value="F:NADH dehydrogenase (quinone) (non-electrogenic) activity"/>
    <property type="evidence" value="ECO:0007669"/>
    <property type="project" value="UniProtKB-UniRule"/>
</dbReference>
<keyword evidence="5 6" id="KW-0520">NAD</keyword>
<dbReference type="EC" id="7.1.1.-" evidence="6"/>
<evidence type="ECO:0000256" key="1">
    <source>
        <dbReference type="ARBA" id="ARBA00005769"/>
    </source>
</evidence>
<evidence type="ECO:0000256" key="6">
    <source>
        <dbReference type="HAMAP-Rule" id="MF_01358"/>
    </source>
</evidence>
<keyword evidence="2 6" id="KW-0813">Transport</keyword>
<dbReference type="InterPro" id="IPR014029">
    <property type="entry name" value="NADH_UbQ_OxRdtase_49kDa_CS"/>
</dbReference>
<dbReference type="Proteomes" id="UP000239290">
    <property type="component" value="Unassembled WGS sequence"/>
</dbReference>
<evidence type="ECO:0000259" key="8">
    <source>
        <dbReference type="Pfam" id="PF00346"/>
    </source>
</evidence>
<dbReference type="InterPro" id="IPR022885">
    <property type="entry name" value="NDH1_su_D/H"/>
</dbReference>
<evidence type="ECO:0000256" key="3">
    <source>
        <dbReference type="ARBA" id="ARBA00022719"/>
    </source>
</evidence>
<sequence>MSEDTVFTVAGQDWDEVVDAVKASSGDAGSEGAEERIVVNMGPQHPSTHGVLRLILEIEGETVTEARCGIGYLHTGIEKNLEYRTWTQGVTFVTRMDYLSPFFNETAYCLGVEKLLDITDEVPERASVIRVMLMELNRISSHLVALATGGMELGAVTAMLFGFRERELVLDVFEMITGLRMNHAYIRPGGLSQDLPEGSVEKVRELLALMPERLRDMENLLNDNRIWKGRTQGIGYLDLTGCMALGITGPMLRATGLPHDLRKSQPYCGYENYEFDVSTDTGCDAYGRYLIRVDEMKESLKIVEQCLDKLRPGPIMAEDKKIAWPADLTLGPDGLGNSPGHVREIMDSSMESLIHHFKLVTEGFRVPPGQVYVAVESPRGELGVHMVSDGGTRPFRVHFRDPSFTNLQSVAATCEGGMVADVIAAVASIDPVMGGVDR</sequence>
<dbReference type="GO" id="GO:0048038">
    <property type="term" value="F:quinone binding"/>
    <property type="evidence" value="ECO:0007669"/>
    <property type="project" value="UniProtKB-KW"/>
</dbReference>
<dbReference type="PROSITE" id="PS00535">
    <property type="entry name" value="COMPLEX1_49K"/>
    <property type="match status" value="1"/>
</dbReference>
<dbReference type="HAMAP" id="MF_01358">
    <property type="entry name" value="NDH1_NuoD"/>
    <property type="match status" value="1"/>
</dbReference>
<evidence type="ECO:0000313" key="10">
    <source>
        <dbReference type="Proteomes" id="UP000239290"/>
    </source>
</evidence>
<comment type="caution">
    <text evidence="9">The sequence shown here is derived from an EMBL/GenBank/DDBJ whole genome shotgun (WGS) entry which is preliminary data.</text>
</comment>
<comment type="function">
    <text evidence="6">NDH-1 shuttles electrons from NADH, via FMN and iron-sulfur (Fe-S) centers, to quinones in the respiratory chain. The immediate electron acceptor for the enzyme in this species is believed to be a menaquinone. Couples the redox reaction to proton translocation (for every two electrons transferred, four hydrogen ions are translocated across the cytoplasmic membrane), and thus conserves the redox energy in a proton gradient.</text>
</comment>
<organism evidence="9 10">
    <name type="scientific">Rhodococcus opacus</name>
    <name type="common">Nocardia opaca</name>
    <dbReference type="NCBI Taxonomy" id="37919"/>
    <lineage>
        <taxon>Bacteria</taxon>
        <taxon>Bacillati</taxon>
        <taxon>Actinomycetota</taxon>
        <taxon>Actinomycetes</taxon>
        <taxon>Mycobacteriales</taxon>
        <taxon>Nocardiaceae</taxon>
        <taxon>Rhodococcus</taxon>
    </lineage>
</organism>
<dbReference type="RefSeq" id="WP_105421375.1">
    <property type="nucleotide sequence ID" value="NZ_PUIO01000056.1"/>
</dbReference>
<dbReference type="Gene3D" id="1.10.645.10">
    <property type="entry name" value="Cytochrome-c3 Hydrogenase, chain B"/>
    <property type="match status" value="1"/>
</dbReference>
<dbReference type="PANTHER" id="PTHR11993:SF10">
    <property type="entry name" value="NADH DEHYDROGENASE [UBIQUINONE] IRON-SULFUR PROTEIN 2, MITOCHONDRIAL"/>
    <property type="match status" value="1"/>
</dbReference>
<accession>A0A2S8IT37</accession>
<dbReference type="GO" id="GO:0051287">
    <property type="term" value="F:NAD binding"/>
    <property type="evidence" value="ECO:0007669"/>
    <property type="project" value="InterPro"/>
</dbReference>
<protein>
    <recommendedName>
        <fullName evidence="6">NADH-quinone oxidoreductase subunit D</fullName>
        <ecNumber evidence="6">7.1.1.-</ecNumber>
    </recommendedName>
    <alternativeName>
        <fullName evidence="6">NADH dehydrogenase I subunit D</fullName>
    </alternativeName>
    <alternativeName>
        <fullName evidence="6">NDH-1 subunit D</fullName>
    </alternativeName>
</protein>
<dbReference type="GO" id="GO:0005886">
    <property type="term" value="C:plasma membrane"/>
    <property type="evidence" value="ECO:0007669"/>
    <property type="project" value="UniProtKB-SubCell"/>
</dbReference>
<dbReference type="Pfam" id="PF00346">
    <property type="entry name" value="Complex1_49kDa"/>
    <property type="match status" value="1"/>
</dbReference>
<dbReference type="InterPro" id="IPR029014">
    <property type="entry name" value="NiFe-Hase_large"/>
</dbReference>
<dbReference type="InterPro" id="IPR001135">
    <property type="entry name" value="NADH_Q_OxRdtase_suD"/>
</dbReference>
<dbReference type="EMBL" id="PUIO01000056">
    <property type="protein sequence ID" value="PQP17542.1"/>
    <property type="molecule type" value="Genomic_DNA"/>
</dbReference>
<evidence type="ECO:0000256" key="4">
    <source>
        <dbReference type="ARBA" id="ARBA00022967"/>
    </source>
</evidence>
<evidence type="ECO:0000256" key="2">
    <source>
        <dbReference type="ARBA" id="ARBA00022448"/>
    </source>
</evidence>
<comment type="subunit">
    <text evidence="6">NDH-1 is composed of 14 different subunits. Subunits NuoB, C, D, E, F, and G constitute the peripheral sector of the complex.</text>
</comment>
<dbReference type="FunFam" id="1.10.645.10:FF:000005">
    <property type="entry name" value="NADH-quinone oxidoreductase subunit D"/>
    <property type="match status" value="1"/>
</dbReference>
<comment type="catalytic activity">
    <reaction evidence="6">
        <text>a quinone + NADH + 5 H(+)(in) = a quinol + NAD(+) + 4 H(+)(out)</text>
        <dbReference type="Rhea" id="RHEA:57888"/>
        <dbReference type="ChEBI" id="CHEBI:15378"/>
        <dbReference type="ChEBI" id="CHEBI:24646"/>
        <dbReference type="ChEBI" id="CHEBI:57540"/>
        <dbReference type="ChEBI" id="CHEBI:57945"/>
        <dbReference type="ChEBI" id="CHEBI:132124"/>
    </reaction>
</comment>
<evidence type="ECO:0000256" key="5">
    <source>
        <dbReference type="ARBA" id="ARBA00023027"/>
    </source>
</evidence>
<dbReference type="AlphaFoldDB" id="A0A2S8IT37"/>
<dbReference type="SUPFAM" id="SSF56762">
    <property type="entry name" value="HydB/Nqo4-like"/>
    <property type="match status" value="1"/>
</dbReference>
<reference evidence="10" key="1">
    <citation type="submission" date="2018-02" db="EMBL/GenBank/DDBJ databases">
        <title>Draft genome sequencing of Rhodococcus opacus KU647198.</title>
        <authorList>
            <person name="Zheng B.-X."/>
        </authorList>
    </citation>
    <scope>NUCLEOTIDE SEQUENCE [LARGE SCALE GENOMIC DNA]</scope>
    <source>
        <strain evidence="10">04-OD7</strain>
    </source>
</reference>
<name>A0A2S8IT37_RHOOP</name>
<comment type="subcellular location">
    <subcellularLocation>
        <location evidence="6">Cell membrane</location>
        <topology evidence="6">Peripheral membrane protein</topology>
        <orientation evidence="6">Cytoplasmic side</orientation>
    </subcellularLocation>
</comment>
<proteinExistence type="inferred from homology"/>
<evidence type="ECO:0000256" key="7">
    <source>
        <dbReference type="RuleBase" id="RU003685"/>
    </source>
</evidence>
<feature type="domain" description="NADH-quinone oxidoreductase subunit D" evidence="8">
    <location>
        <begin position="153"/>
        <end position="438"/>
    </location>
</feature>
<dbReference type="PANTHER" id="PTHR11993">
    <property type="entry name" value="NADH-UBIQUINONE OXIDOREDUCTASE 49 KDA SUBUNIT"/>
    <property type="match status" value="1"/>
</dbReference>
<evidence type="ECO:0000313" key="9">
    <source>
        <dbReference type="EMBL" id="PQP17542.1"/>
    </source>
</evidence>
<dbReference type="NCBIfam" id="TIGR01962">
    <property type="entry name" value="NuoD"/>
    <property type="match status" value="1"/>
</dbReference>
<keyword evidence="3 6" id="KW-0874">Quinone</keyword>
<keyword evidence="6" id="KW-1003">Cell membrane</keyword>
<keyword evidence="4 6" id="KW-1278">Translocase</keyword>
<gene>
    <name evidence="6" type="primary">nuoD</name>
    <name evidence="9" type="ORF">C5613_34235</name>
</gene>
<keyword evidence="6" id="KW-0472">Membrane</keyword>
<dbReference type="NCBIfam" id="NF004739">
    <property type="entry name" value="PRK06075.1"/>
    <property type="match status" value="1"/>
</dbReference>
<comment type="similarity">
    <text evidence="1 6 7">Belongs to the complex I 49 kDa subunit family.</text>
</comment>